<dbReference type="InterPro" id="IPR000719">
    <property type="entry name" value="Prot_kinase_dom"/>
</dbReference>
<comment type="caution">
    <text evidence="3">The sequence shown here is derived from an EMBL/GenBank/DDBJ whole genome shotgun (WGS) entry which is preliminary data.</text>
</comment>
<feature type="compositionally biased region" description="Low complexity" evidence="1">
    <location>
        <begin position="1017"/>
        <end position="1033"/>
    </location>
</feature>
<feature type="compositionally biased region" description="Low complexity" evidence="1">
    <location>
        <begin position="753"/>
        <end position="774"/>
    </location>
</feature>
<feature type="compositionally biased region" description="Basic and acidic residues" evidence="1">
    <location>
        <begin position="1118"/>
        <end position="1129"/>
    </location>
</feature>
<dbReference type="Pfam" id="PF07714">
    <property type="entry name" value="PK_Tyr_Ser-Thr"/>
    <property type="match status" value="1"/>
</dbReference>
<dbReference type="GO" id="GO:0005524">
    <property type="term" value="F:ATP binding"/>
    <property type="evidence" value="ECO:0007669"/>
    <property type="project" value="InterPro"/>
</dbReference>
<feature type="region of interest" description="Disordered" evidence="1">
    <location>
        <begin position="1074"/>
        <end position="1129"/>
    </location>
</feature>
<dbReference type="PANTHER" id="PTHR44329">
    <property type="entry name" value="SERINE/THREONINE-PROTEIN KINASE TNNI3K-RELATED"/>
    <property type="match status" value="1"/>
</dbReference>
<gene>
    <name evidence="3" type="ORF">HYH02_006625</name>
</gene>
<feature type="domain" description="Protein kinase" evidence="2">
    <location>
        <begin position="1287"/>
        <end position="1595"/>
    </location>
</feature>
<dbReference type="GO" id="GO:0004674">
    <property type="term" value="F:protein serine/threonine kinase activity"/>
    <property type="evidence" value="ECO:0007669"/>
    <property type="project" value="TreeGrafter"/>
</dbReference>
<feature type="region of interest" description="Disordered" evidence="1">
    <location>
        <begin position="1432"/>
        <end position="1452"/>
    </location>
</feature>
<dbReference type="PANTHER" id="PTHR44329:SF214">
    <property type="entry name" value="PROTEIN KINASE DOMAIN-CONTAINING PROTEIN"/>
    <property type="match status" value="1"/>
</dbReference>
<feature type="region of interest" description="Disordered" evidence="1">
    <location>
        <begin position="1166"/>
        <end position="1203"/>
    </location>
</feature>
<keyword evidence="4" id="KW-1185">Reference proteome</keyword>
<dbReference type="InterPro" id="IPR011009">
    <property type="entry name" value="Kinase-like_dom_sf"/>
</dbReference>
<dbReference type="Gene3D" id="3.30.200.20">
    <property type="entry name" value="Phosphorylase Kinase, domain 1"/>
    <property type="match status" value="1"/>
</dbReference>
<dbReference type="OrthoDB" id="549616at2759"/>
<feature type="region of interest" description="Disordered" evidence="1">
    <location>
        <begin position="695"/>
        <end position="786"/>
    </location>
</feature>
<reference evidence="3" key="1">
    <citation type="journal article" date="2020" name="bioRxiv">
        <title>Comparative genomics of Chlamydomonas.</title>
        <authorList>
            <person name="Craig R.J."/>
            <person name="Hasan A.R."/>
            <person name="Ness R.W."/>
            <person name="Keightley P.D."/>
        </authorList>
    </citation>
    <scope>NUCLEOTIDE SEQUENCE</scope>
    <source>
        <strain evidence="3">CCAP 11/173</strain>
    </source>
</reference>
<evidence type="ECO:0000313" key="4">
    <source>
        <dbReference type="Proteomes" id="UP000613740"/>
    </source>
</evidence>
<dbReference type="Proteomes" id="UP000613740">
    <property type="component" value="Unassembled WGS sequence"/>
</dbReference>
<dbReference type="InterPro" id="IPR051681">
    <property type="entry name" value="Ser/Thr_Kinases-Pseudokinases"/>
</dbReference>
<evidence type="ECO:0000256" key="1">
    <source>
        <dbReference type="SAM" id="MobiDB-lite"/>
    </source>
</evidence>
<dbReference type="EMBL" id="JAEHOD010000041">
    <property type="protein sequence ID" value="KAG2439103.1"/>
    <property type="molecule type" value="Genomic_DNA"/>
</dbReference>
<protein>
    <recommendedName>
        <fullName evidence="2">Protein kinase domain-containing protein</fullName>
    </recommendedName>
</protein>
<name>A0A835T5F7_9CHLO</name>
<dbReference type="InterPro" id="IPR008266">
    <property type="entry name" value="Tyr_kinase_AS"/>
</dbReference>
<dbReference type="InterPro" id="IPR001245">
    <property type="entry name" value="Ser-Thr/Tyr_kinase_cat_dom"/>
</dbReference>
<feature type="compositionally biased region" description="Polar residues" evidence="1">
    <location>
        <begin position="731"/>
        <end position="740"/>
    </location>
</feature>
<dbReference type="Gene3D" id="1.10.510.10">
    <property type="entry name" value="Transferase(Phosphotransferase) domain 1"/>
    <property type="match status" value="1"/>
</dbReference>
<feature type="compositionally biased region" description="Polar residues" evidence="1">
    <location>
        <begin position="1234"/>
        <end position="1255"/>
    </location>
</feature>
<dbReference type="PROSITE" id="PS50011">
    <property type="entry name" value="PROTEIN_KINASE_DOM"/>
    <property type="match status" value="1"/>
</dbReference>
<dbReference type="PROSITE" id="PS00109">
    <property type="entry name" value="PROTEIN_KINASE_TYR"/>
    <property type="match status" value="1"/>
</dbReference>
<feature type="compositionally biased region" description="Pro residues" evidence="1">
    <location>
        <begin position="699"/>
        <end position="713"/>
    </location>
</feature>
<evidence type="ECO:0000313" key="3">
    <source>
        <dbReference type="EMBL" id="KAG2439103.1"/>
    </source>
</evidence>
<feature type="region of interest" description="Disordered" evidence="1">
    <location>
        <begin position="983"/>
        <end position="1039"/>
    </location>
</feature>
<feature type="region of interest" description="Disordered" evidence="1">
    <location>
        <begin position="1230"/>
        <end position="1255"/>
    </location>
</feature>
<sequence>MLRDIAPSPGCAGLPTAGSSAGGALGPVASPAPAPRPAVTLDLRSLSGLFSVPANGTLELRGLNITGAALPSAPYLLPASGFLALSAFRLGAGARLRLVDSVLTVPSCALLSLHQTYACGLSPSPNVTVTPSSLVVHQLTTPSLDAWNVTVQCSGAAAPFPCLAASVDSGTELLAAVWSAQASSDTAAAVFGKGNTVLYLHLSSGLILLSESLPGECPDWGSRMRIPLYQATLGTAGNQTAARDPCPIIATSLSIVLQGATDGTTVLDLAKSTSLIVLETRAAEATGSVEIRRLQLRNPPPGPLGGLPYSLMRLPLWTFEFRRRIVGGLQLPIFLRVVDSVVELPPEEMAMWRLVWRLPLSPRLKQHVCLVSDRVVLPAAKLQQMQPPASADMVDVERAAGWSGSFMFERSRLEVAWLEAATAAPVADWATGGSGGGGTAATAASPAAAMELVAGSHQASPPPAAATASAGPPVQLASALPPTAAGLHAWDLWLPSGQLPTTSSSSSSSDPAEALAFPASLGWSALAAAKRAELLAAGTVAREPSMCVMLAPGAGANTAAGDVRPVQSDGVLTAVVEEISGQQFWEQALARGCFVESILDTAPVEGDSSRTSGGNSSTATATINVLAPEGSRSNGQQQVPIFAPAMVLGEPLGARVLDLAGLVAAVRLSGPGPACLTLRHLVLIGAPPASAPPAVWVASPPPRPPKPPSPPRQPASSQYSEPVGPGEYTDSARQPPQLSATGAPGLHHRRRLSTSTSTSRQRRAQQAAAGTTAPPSQPPPLQAERDDMTHGLAPALTKFTSCLWTFGFDRSPQALAADAAGGVGGRPAGLPRLFLDSVVLVVPEAELQLLGRVWAASADLLSGQLLFSVDTDTGLAAAMMSLLQGSVLGGVSSSSSSSGVNAPASSLWFPVISWCGYAGINVTLATESPAAAGERDNTGSGVKLSSVAAGTLIPAFMQLPALQLVVTAGLSAWAPAAAAAEAPPPAAGEHASHGTSPAIPSVPALATVPASPDPRGSDAQPPAASSSADAEPAGQSSSRGDSLALSVIVPSVAAGVVVGLAGLATAWHCRRRWQQRGNPPPQEYQQQQEQQKATDEVGCIHAAVQATRRGGPASSAQQEKRASRTRHSDTAVSAYVLAVSQQQDEAASRRSRLWLWLSLPSTRGNMLGRSTTHSAATRPGAPSQQPYGGAPPPSHRSPRAAAATRVPSVMNLAVADMLIALDSRRRLVAAGGSPQASTPMCNPATTESKPLSTAPSSNLGTSTIFYAGPHDAASLSQTQQPYAPPLLSITGELGRGAQGVVYRGVWRGLDVAVKSVLFHLELGPGDRAARAMAMQRAVQEAAIAVSMAHPNIVATYTYQLQPLHTPRESGRWVHAAGEASQTPPEGPCPVSAPLERTAAAESEVWKLTLIQELCDANSLRHCLQSGRLARGPQAGAGVGAGSGAEDSTDGQATALQPVPARTVLLLACDIARGLAYLHERGVVHADLSSNNVLLQSDRNGSGTVFPLLPSDTDVGFVAKLCDFGLSGRLDVEADATHLSGPARRSSAYSAPELVAHGRSGPAGDVYAFAVVLWELALGLPLPAALARPESASLRA</sequence>
<evidence type="ECO:0000259" key="2">
    <source>
        <dbReference type="PROSITE" id="PS50011"/>
    </source>
</evidence>
<organism evidence="3 4">
    <name type="scientific">Chlamydomonas schloesseri</name>
    <dbReference type="NCBI Taxonomy" id="2026947"/>
    <lineage>
        <taxon>Eukaryota</taxon>
        <taxon>Viridiplantae</taxon>
        <taxon>Chlorophyta</taxon>
        <taxon>core chlorophytes</taxon>
        <taxon>Chlorophyceae</taxon>
        <taxon>CS clade</taxon>
        <taxon>Chlamydomonadales</taxon>
        <taxon>Chlamydomonadaceae</taxon>
        <taxon>Chlamydomonas</taxon>
    </lineage>
</organism>
<proteinExistence type="predicted"/>
<dbReference type="SUPFAM" id="SSF56112">
    <property type="entry name" value="Protein kinase-like (PK-like)"/>
    <property type="match status" value="1"/>
</dbReference>
<accession>A0A835T5F7</accession>